<dbReference type="GO" id="GO:0046872">
    <property type="term" value="F:metal ion binding"/>
    <property type="evidence" value="ECO:0007669"/>
    <property type="project" value="UniProtKB-KW"/>
</dbReference>
<evidence type="ECO:0000256" key="10">
    <source>
        <dbReference type="ARBA" id="ARBA00022764"/>
    </source>
</evidence>
<evidence type="ECO:0000256" key="4">
    <source>
        <dbReference type="ARBA" id="ARBA00019364"/>
    </source>
</evidence>
<name>B8GUQ0_THISH</name>
<proteinExistence type="inferred from homology"/>
<evidence type="ECO:0000256" key="14">
    <source>
        <dbReference type="ARBA" id="ARBA00030174"/>
    </source>
</evidence>
<evidence type="ECO:0000256" key="7">
    <source>
        <dbReference type="ARBA" id="ARBA00022679"/>
    </source>
</evidence>
<dbReference type="SUPFAM" id="SSF46626">
    <property type="entry name" value="Cytochrome c"/>
    <property type="match status" value="2"/>
</dbReference>
<evidence type="ECO:0000256" key="12">
    <source>
        <dbReference type="ARBA" id="ARBA00023004"/>
    </source>
</evidence>
<comment type="subcellular location">
    <subcellularLocation>
        <location evidence="1">Periplasm</location>
    </subcellularLocation>
</comment>
<evidence type="ECO:0000256" key="2">
    <source>
        <dbReference type="ARBA" id="ARBA00011530"/>
    </source>
</evidence>
<keyword evidence="9" id="KW-0732">Signal</keyword>
<dbReference type="GO" id="GO:0016669">
    <property type="term" value="F:oxidoreductase activity, acting on a sulfur group of donors, cytochrome as acceptor"/>
    <property type="evidence" value="ECO:0007669"/>
    <property type="project" value="InterPro"/>
</dbReference>
<evidence type="ECO:0000256" key="6">
    <source>
        <dbReference type="ARBA" id="ARBA00022617"/>
    </source>
</evidence>
<comment type="similarity">
    <text evidence="13">Belongs to the SoxA family.</text>
</comment>
<dbReference type="eggNOG" id="COG3258">
    <property type="taxonomic scope" value="Bacteria"/>
</dbReference>
<evidence type="ECO:0000256" key="3">
    <source>
        <dbReference type="ARBA" id="ARBA00012408"/>
    </source>
</evidence>
<evidence type="ECO:0000256" key="18">
    <source>
        <dbReference type="ARBA" id="ARBA00048077"/>
    </source>
</evidence>
<gene>
    <name evidence="22" type="ordered locus">Tgr7_0313</name>
</gene>
<dbReference type="Gene3D" id="1.10.760.10">
    <property type="entry name" value="Cytochrome c-like domain"/>
    <property type="match status" value="2"/>
</dbReference>
<evidence type="ECO:0000256" key="13">
    <source>
        <dbReference type="ARBA" id="ARBA00025746"/>
    </source>
</evidence>
<dbReference type="GO" id="GO:0020037">
    <property type="term" value="F:heme binding"/>
    <property type="evidence" value="ECO:0007669"/>
    <property type="project" value="InterPro"/>
</dbReference>
<dbReference type="PROSITE" id="PS51007">
    <property type="entry name" value="CYTC"/>
    <property type="match status" value="1"/>
</dbReference>
<evidence type="ECO:0000256" key="15">
    <source>
        <dbReference type="ARBA" id="ARBA00030833"/>
    </source>
</evidence>
<keyword evidence="5" id="KW-0813">Transport</keyword>
<evidence type="ECO:0000256" key="19">
    <source>
        <dbReference type="ARBA" id="ARBA00048423"/>
    </source>
</evidence>
<dbReference type="KEGG" id="tgr:Tgr7_0313"/>
<evidence type="ECO:0000256" key="5">
    <source>
        <dbReference type="ARBA" id="ARBA00022448"/>
    </source>
</evidence>
<sequence length="239" mass="26823">MNFKDFRWLERSMEGEELAERGSELFHRKNQNGQSCASCHGDNGEKISDAQSRFPAFNKRLGRVVTMPTQIGSCASERLGENWVEDTKENSLIGMYVATLADGVPVNIDVSGGEMKASYERGRDLFFKRTGHFNFACASCHTPPTSGSYLRIQRPTTFFGDAAQYPVYHFPYSLPGDDLEYIFTLQHQIKSCQILSRMYPGVEGSEPMTDIEVFLQASSNGFPISAPVNFYNLDAGYME</sequence>
<evidence type="ECO:0000259" key="21">
    <source>
        <dbReference type="PROSITE" id="PS51007"/>
    </source>
</evidence>
<comment type="catalytic activity">
    <reaction evidence="19">
        <text>S-sulfanyl-L-cysteinyl-[SoxY protein] + thiosulfate + 2 Fe(III)-[cytochrome c] = S-(2-sulfodisulfanyl)-L-cysteinyl-[SoxY protein] + 2 Fe(II)-[cytochrome c] + 2 H(+)</text>
        <dbReference type="Rhea" id="RHEA:51224"/>
        <dbReference type="Rhea" id="RHEA-COMP:10350"/>
        <dbReference type="Rhea" id="RHEA-COMP:14399"/>
        <dbReference type="Rhea" id="RHEA-COMP:14689"/>
        <dbReference type="Rhea" id="RHEA-COMP:14690"/>
        <dbReference type="ChEBI" id="CHEBI:15378"/>
        <dbReference type="ChEBI" id="CHEBI:29033"/>
        <dbReference type="ChEBI" id="CHEBI:29034"/>
        <dbReference type="ChEBI" id="CHEBI:33542"/>
        <dbReference type="ChEBI" id="CHEBI:61963"/>
        <dbReference type="ChEBI" id="CHEBI:140664"/>
        <dbReference type="EC" id="2.8.5.2"/>
    </reaction>
</comment>
<dbReference type="Pfam" id="PF21342">
    <property type="entry name" value="SoxA-TsdA_cyt-c"/>
    <property type="match status" value="1"/>
</dbReference>
<evidence type="ECO:0000256" key="16">
    <source>
        <dbReference type="ARBA" id="ARBA00032236"/>
    </source>
</evidence>
<dbReference type="InterPro" id="IPR009056">
    <property type="entry name" value="Cyt_c-like_dom"/>
</dbReference>
<keyword evidence="12 20" id="KW-0408">Iron</keyword>
<evidence type="ECO:0000256" key="11">
    <source>
        <dbReference type="ARBA" id="ARBA00022982"/>
    </source>
</evidence>
<keyword evidence="11" id="KW-0249">Electron transport</keyword>
<dbReference type="GO" id="GO:0016740">
    <property type="term" value="F:transferase activity"/>
    <property type="evidence" value="ECO:0007669"/>
    <property type="project" value="UniProtKB-KW"/>
</dbReference>
<accession>B8GUQ0</accession>
<keyword evidence="8 20" id="KW-0479">Metal-binding</keyword>
<dbReference type="HOGENOM" id="CLU_079910_0_0_6"/>
<dbReference type="InterPro" id="IPR036909">
    <property type="entry name" value="Cyt_c-like_dom_sf"/>
</dbReference>
<reference evidence="22 23" key="1">
    <citation type="journal article" date="2011" name="Stand. Genomic Sci.">
        <title>Complete genome sequence of 'Thioalkalivibrio sulfidophilus' HL-EbGr7.</title>
        <authorList>
            <person name="Muyzer G."/>
            <person name="Sorokin D.Y."/>
            <person name="Mavromatis K."/>
            <person name="Lapidus A."/>
            <person name="Clum A."/>
            <person name="Ivanova N."/>
            <person name="Pati A."/>
            <person name="d'Haeseleer P."/>
            <person name="Woyke T."/>
            <person name="Kyrpides N.C."/>
        </authorList>
    </citation>
    <scope>NUCLEOTIDE SEQUENCE [LARGE SCALE GENOMIC DNA]</scope>
    <source>
        <strain evidence="22 23">HL-EbGR7</strain>
    </source>
</reference>
<comment type="subunit">
    <text evidence="2">Heterodimer of SoxA and SoxX.</text>
</comment>
<evidence type="ECO:0000313" key="23">
    <source>
        <dbReference type="Proteomes" id="UP000002383"/>
    </source>
</evidence>
<keyword evidence="7" id="KW-0808">Transferase</keyword>
<keyword evidence="23" id="KW-1185">Reference proteome</keyword>
<protein>
    <recommendedName>
        <fullName evidence="4">L-cysteine S-thiosulfotransferase subunit SoxA</fullName>
        <ecNumber evidence="3">2.8.5.2</ecNumber>
    </recommendedName>
    <alternativeName>
        <fullName evidence="16">Protein SoxA</fullName>
    </alternativeName>
    <alternativeName>
        <fullName evidence="17">SoxAX cytochrome complex subunit A</fullName>
    </alternativeName>
    <alternativeName>
        <fullName evidence="15">Sulfur oxidizing protein A</fullName>
    </alternativeName>
    <alternativeName>
        <fullName evidence="14">Thiosulfate-oxidizing multienzyme system protein SoxA</fullName>
    </alternativeName>
</protein>
<comment type="catalytic activity">
    <reaction evidence="18">
        <text>L-cysteinyl-[SoxY protein] + thiosulfate + 2 Fe(III)-[cytochrome c] = S-sulfosulfanyl-L-cysteinyl-[SoxY protein] + 2 Fe(II)-[cytochrome c] + 2 H(+)</text>
        <dbReference type="Rhea" id="RHEA:56720"/>
        <dbReference type="Rhea" id="RHEA-COMP:10350"/>
        <dbReference type="Rhea" id="RHEA-COMP:14328"/>
        <dbReference type="Rhea" id="RHEA-COMP:14399"/>
        <dbReference type="Rhea" id="RHEA-COMP:14691"/>
        <dbReference type="ChEBI" id="CHEBI:15378"/>
        <dbReference type="ChEBI" id="CHEBI:29033"/>
        <dbReference type="ChEBI" id="CHEBI:29034"/>
        <dbReference type="ChEBI" id="CHEBI:29950"/>
        <dbReference type="ChEBI" id="CHEBI:33542"/>
        <dbReference type="ChEBI" id="CHEBI:139321"/>
        <dbReference type="EC" id="2.8.5.2"/>
    </reaction>
</comment>
<dbReference type="GO" id="GO:0070069">
    <property type="term" value="C:cytochrome complex"/>
    <property type="evidence" value="ECO:0007669"/>
    <property type="project" value="InterPro"/>
</dbReference>
<feature type="domain" description="Cytochrome c" evidence="21">
    <location>
        <begin position="17"/>
        <end position="219"/>
    </location>
</feature>
<keyword evidence="6 20" id="KW-0349">Heme</keyword>
<keyword evidence="10" id="KW-0574">Periplasm</keyword>
<evidence type="ECO:0000256" key="8">
    <source>
        <dbReference type="ARBA" id="ARBA00022723"/>
    </source>
</evidence>
<dbReference type="STRING" id="396588.Tgr7_0313"/>
<dbReference type="EC" id="2.8.5.2" evidence="3"/>
<dbReference type="GO" id="GO:0009055">
    <property type="term" value="F:electron transfer activity"/>
    <property type="evidence" value="ECO:0007669"/>
    <property type="project" value="InterPro"/>
</dbReference>
<evidence type="ECO:0000256" key="17">
    <source>
        <dbReference type="ARBA" id="ARBA00032318"/>
    </source>
</evidence>
<dbReference type="GO" id="GO:0042597">
    <property type="term" value="C:periplasmic space"/>
    <property type="evidence" value="ECO:0007669"/>
    <property type="project" value="UniProtKB-SubCell"/>
</dbReference>
<evidence type="ECO:0000256" key="9">
    <source>
        <dbReference type="ARBA" id="ARBA00022729"/>
    </source>
</evidence>
<dbReference type="AlphaFoldDB" id="B8GUQ0"/>
<dbReference type="GO" id="GO:0019417">
    <property type="term" value="P:sulfur oxidation"/>
    <property type="evidence" value="ECO:0007669"/>
    <property type="project" value="InterPro"/>
</dbReference>
<dbReference type="Proteomes" id="UP000002383">
    <property type="component" value="Chromosome"/>
</dbReference>
<organism evidence="22 23">
    <name type="scientific">Thioalkalivibrio sulfidiphilus (strain HL-EbGR7)</name>
    <dbReference type="NCBI Taxonomy" id="396588"/>
    <lineage>
        <taxon>Bacteria</taxon>
        <taxon>Pseudomonadati</taxon>
        <taxon>Pseudomonadota</taxon>
        <taxon>Gammaproteobacteria</taxon>
        <taxon>Chromatiales</taxon>
        <taxon>Ectothiorhodospiraceae</taxon>
        <taxon>Thioalkalivibrio</taxon>
    </lineage>
</organism>
<dbReference type="NCBIfam" id="TIGR04484">
    <property type="entry name" value="thiosulf_SoxA"/>
    <property type="match status" value="1"/>
</dbReference>
<dbReference type="EMBL" id="CP001339">
    <property type="protein sequence ID" value="ACL71411.1"/>
    <property type="molecule type" value="Genomic_DNA"/>
</dbReference>
<dbReference type="InterPro" id="IPR025710">
    <property type="entry name" value="SoxA"/>
</dbReference>
<evidence type="ECO:0000313" key="22">
    <source>
        <dbReference type="EMBL" id="ACL71411.1"/>
    </source>
</evidence>
<evidence type="ECO:0000256" key="1">
    <source>
        <dbReference type="ARBA" id="ARBA00004418"/>
    </source>
</evidence>
<evidence type="ECO:0000256" key="20">
    <source>
        <dbReference type="PROSITE-ProRule" id="PRU00433"/>
    </source>
</evidence>